<comment type="caution">
    <text evidence="8">The sequence shown here is derived from an EMBL/GenBank/DDBJ whole genome shotgun (WGS) entry which is preliminary data.</text>
</comment>
<protein>
    <recommendedName>
        <fullName evidence="5 6">Uricase</fullName>
        <ecNumber evidence="5 6">1.7.3.3</ecNumber>
    </recommendedName>
    <alternativeName>
        <fullName evidence="5">Urate oxidase</fullName>
    </alternativeName>
</protein>
<dbReference type="PIRSF" id="PIRSF000241">
    <property type="entry name" value="Urate_oxidase"/>
    <property type="match status" value="1"/>
</dbReference>
<evidence type="ECO:0000313" key="8">
    <source>
        <dbReference type="EMBL" id="MFB9643055.1"/>
    </source>
</evidence>
<dbReference type="EC" id="1.7.3.3" evidence="5 6"/>
<sequence length="313" mass="34273">MSDEANGNGGNSGDGGNGIVLGPNRYGKAEVRLVRVTRDTARHEVDDLNVTSQLRGDFRAAHLEGDNAHVVATDTQKNTIFAFARDGVGAPEEFLQRLADHFTGEFDWVTGGRWLAERFAWERIASDGEEHDHAFVRSGQEVRTAAVVVDGGVRHVLGGLQDLTVMKTTDSGFEGFPRDRYTTLQETADRILATSVAVRWRFAAGSRPDYDALYGRVRAHLLASFAEGYSPALQATLYDMGRAVLETEAELDEIRFSMPNRHHFAVDLAPFGLDNPNEVFFAVDRPYGLIEASVMRAGVEPAPAAWEGVAGFC</sequence>
<proteinExistence type="inferred from homology"/>
<evidence type="ECO:0000256" key="2">
    <source>
        <dbReference type="ARBA" id="ARBA00009760"/>
    </source>
</evidence>
<organism evidence="8 9">
    <name type="scientific">Agromyces lapidis</name>
    <dbReference type="NCBI Taxonomy" id="279574"/>
    <lineage>
        <taxon>Bacteria</taxon>
        <taxon>Bacillati</taxon>
        <taxon>Actinomycetota</taxon>
        <taxon>Actinomycetes</taxon>
        <taxon>Micrococcales</taxon>
        <taxon>Microbacteriaceae</taxon>
        <taxon>Agromyces</taxon>
    </lineage>
</organism>
<evidence type="ECO:0000256" key="7">
    <source>
        <dbReference type="SAM" id="MobiDB-lite"/>
    </source>
</evidence>
<feature type="region of interest" description="Disordered" evidence="7">
    <location>
        <begin position="1"/>
        <end position="21"/>
    </location>
</feature>
<evidence type="ECO:0000313" key="9">
    <source>
        <dbReference type="Proteomes" id="UP001589667"/>
    </source>
</evidence>
<evidence type="ECO:0000256" key="6">
    <source>
        <dbReference type="RuleBase" id="RU004455"/>
    </source>
</evidence>
<evidence type="ECO:0000256" key="1">
    <source>
        <dbReference type="ARBA" id="ARBA00004831"/>
    </source>
</evidence>
<dbReference type="NCBIfam" id="TIGR03383">
    <property type="entry name" value="urate_oxi"/>
    <property type="match status" value="1"/>
</dbReference>
<dbReference type="RefSeq" id="WP_157422280.1">
    <property type="nucleotide sequence ID" value="NZ_BAAANI010000002.1"/>
</dbReference>
<keyword evidence="3 5" id="KW-0659">Purine metabolism</keyword>
<keyword evidence="4 5" id="KW-0560">Oxidoreductase</keyword>
<dbReference type="PANTHER" id="PTHR42874">
    <property type="entry name" value="URICASE"/>
    <property type="match status" value="1"/>
</dbReference>
<keyword evidence="9" id="KW-1185">Reference proteome</keyword>
<dbReference type="Proteomes" id="UP001589667">
    <property type="component" value="Unassembled WGS sequence"/>
</dbReference>
<comment type="catalytic activity">
    <reaction evidence="5 6">
        <text>urate + O2 + H2O = 5-hydroxyisourate + H2O2</text>
        <dbReference type="Rhea" id="RHEA:21368"/>
        <dbReference type="ChEBI" id="CHEBI:15377"/>
        <dbReference type="ChEBI" id="CHEBI:15379"/>
        <dbReference type="ChEBI" id="CHEBI:16240"/>
        <dbReference type="ChEBI" id="CHEBI:17775"/>
        <dbReference type="ChEBI" id="CHEBI:18072"/>
        <dbReference type="EC" id="1.7.3.3"/>
    </reaction>
</comment>
<dbReference type="GO" id="GO:0004846">
    <property type="term" value="F:urate oxidase activity"/>
    <property type="evidence" value="ECO:0007669"/>
    <property type="project" value="UniProtKB-EC"/>
</dbReference>
<feature type="compositionally biased region" description="Gly residues" evidence="7">
    <location>
        <begin position="7"/>
        <end position="19"/>
    </location>
</feature>
<gene>
    <name evidence="8" type="primary">pucL</name>
    <name evidence="8" type="ORF">ACFFQV_12225</name>
</gene>
<reference evidence="8 9" key="1">
    <citation type="submission" date="2024-09" db="EMBL/GenBank/DDBJ databases">
        <authorList>
            <person name="Sun Q."/>
            <person name="Mori K."/>
        </authorList>
    </citation>
    <scope>NUCLEOTIDE SEQUENCE [LARGE SCALE GENOMIC DNA]</scope>
    <source>
        <strain evidence="8 9">JCM 14321</strain>
    </source>
</reference>
<name>A0ABV5SRT2_9MICO</name>
<accession>A0ABV5SRT2</accession>
<dbReference type="PRINTS" id="PR00093">
    <property type="entry name" value="URICASE"/>
</dbReference>
<dbReference type="EMBL" id="JBHMBL010000002">
    <property type="protein sequence ID" value="MFB9643055.1"/>
    <property type="molecule type" value="Genomic_DNA"/>
</dbReference>
<dbReference type="Gene3D" id="3.10.270.10">
    <property type="entry name" value="Urate Oxidase"/>
    <property type="match status" value="1"/>
</dbReference>
<evidence type="ECO:0000256" key="3">
    <source>
        <dbReference type="ARBA" id="ARBA00022631"/>
    </source>
</evidence>
<dbReference type="Pfam" id="PF01014">
    <property type="entry name" value="Uricase"/>
    <property type="match status" value="2"/>
</dbReference>
<dbReference type="InterPro" id="IPR002042">
    <property type="entry name" value="Uricase"/>
</dbReference>
<comment type="function">
    <text evidence="5 6">Catalyzes the oxidation of uric acid to 5-hydroxyisourate, which is further processed to form (S)-allantoin.</text>
</comment>
<comment type="pathway">
    <text evidence="1 5">Purine metabolism; urate degradation; (S)-allantoin from urate: step 1/3.</text>
</comment>
<evidence type="ECO:0000256" key="5">
    <source>
        <dbReference type="PIRNR" id="PIRNR000241"/>
    </source>
</evidence>
<comment type="similarity">
    <text evidence="2 5 6">Belongs to the uricase family.</text>
</comment>
<evidence type="ECO:0000256" key="4">
    <source>
        <dbReference type="ARBA" id="ARBA00023002"/>
    </source>
</evidence>
<dbReference type="SUPFAM" id="SSF55620">
    <property type="entry name" value="Tetrahydrobiopterin biosynthesis enzymes-like"/>
    <property type="match status" value="2"/>
</dbReference>
<dbReference type="PANTHER" id="PTHR42874:SF1">
    <property type="entry name" value="URICASE"/>
    <property type="match status" value="1"/>
</dbReference>